<dbReference type="InterPro" id="IPR031564">
    <property type="entry name" value="Flp1-like"/>
</dbReference>
<dbReference type="AlphaFoldDB" id="N2B3X5"/>
<keyword evidence="1" id="KW-0812">Transmembrane</keyword>
<feature type="domain" description="Putative Flagellin Flp1-like" evidence="2">
    <location>
        <begin position="6"/>
        <end position="53"/>
    </location>
</feature>
<protein>
    <recommendedName>
        <fullName evidence="2">Putative Flagellin Flp1-like domain-containing protein</fullName>
    </recommendedName>
</protein>
<keyword evidence="1" id="KW-0472">Membrane</keyword>
<dbReference type="eggNOG" id="ENOG5030UK7">
    <property type="taxonomic scope" value="Bacteria"/>
</dbReference>
<organism evidence="3 4">
    <name type="scientific">Eubacterium plexicaudatum ASF492</name>
    <dbReference type="NCBI Taxonomy" id="1235802"/>
    <lineage>
        <taxon>Bacteria</taxon>
        <taxon>Bacillati</taxon>
        <taxon>Bacillota</taxon>
        <taxon>Clostridia</taxon>
        <taxon>Eubacteriales</taxon>
        <taxon>Eubacteriaceae</taxon>
        <taxon>Eubacterium</taxon>
    </lineage>
</organism>
<evidence type="ECO:0000313" key="4">
    <source>
        <dbReference type="Proteomes" id="UP000012589"/>
    </source>
</evidence>
<evidence type="ECO:0000256" key="1">
    <source>
        <dbReference type="SAM" id="Phobius"/>
    </source>
</evidence>
<comment type="caution">
    <text evidence="3">The sequence shown here is derived from an EMBL/GenBank/DDBJ whole genome shotgun (WGS) entry which is preliminary data.</text>
</comment>
<dbReference type="PATRIC" id="fig|1235802.3.peg.1558"/>
<proteinExistence type="predicted"/>
<dbReference type="HOGENOM" id="CLU_189990_3_0_9"/>
<accession>N2B3X5</accession>
<dbReference type="Pfam" id="PF16982">
    <property type="entry name" value="Flp1_like"/>
    <property type="match status" value="1"/>
</dbReference>
<dbReference type="STRING" id="1235802.C823_01463"/>
<keyword evidence="4" id="KW-1185">Reference proteome</keyword>
<dbReference type="Proteomes" id="UP000012589">
    <property type="component" value="Unassembled WGS sequence"/>
</dbReference>
<gene>
    <name evidence="3" type="ORF">C823_01463</name>
</gene>
<dbReference type="EMBL" id="AQFT01000041">
    <property type="protein sequence ID" value="EMZ33045.1"/>
    <property type="molecule type" value="Genomic_DNA"/>
</dbReference>
<evidence type="ECO:0000259" key="2">
    <source>
        <dbReference type="Pfam" id="PF16982"/>
    </source>
</evidence>
<keyword evidence="1" id="KW-1133">Transmembrane helix</keyword>
<sequence>MENIIRFWEEEDGIGVVELILILVVLIGLVLIFKDSLRKLVKEIFDTITKGATEVSTAD</sequence>
<name>N2B3X5_9FIRM</name>
<reference evidence="3 4" key="1">
    <citation type="journal article" date="2014" name="Genome Announc.">
        <title>Draft genome sequences of the altered schaedler flora, a defined bacterial community from gnotobiotic mice.</title>
        <authorList>
            <person name="Wannemuehler M.J."/>
            <person name="Overstreet A.M."/>
            <person name="Ward D.V."/>
            <person name="Phillips G.J."/>
        </authorList>
    </citation>
    <scope>NUCLEOTIDE SEQUENCE [LARGE SCALE GENOMIC DNA]</scope>
    <source>
        <strain evidence="3 4">ASF492</strain>
    </source>
</reference>
<feature type="transmembrane region" description="Helical" evidence="1">
    <location>
        <begin position="13"/>
        <end position="33"/>
    </location>
</feature>
<evidence type="ECO:0000313" key="3">
    <source>
        <dbReference type="EMBL" id="EMZ33045.1"/>
    </source>
</evidence>